<dbReference type="AlphaFoldDB" id="A0AAI9TU88"/>
<name>A0AAI9TU88_9PEZI</name>
<gene>
    <name evidence="1" type="ORF">CMEL01_09838</name>
</gene>
<accession>A0AAI9TU88</accession>
<proteinExistence type="predicted"/>
<comment type="caution">
    <text evidence="1">The sequence shown here is derived from an EMBL/GenBank/DDBJ whole genome shotgun (WGS) entry which is preliminary data.</text>
</comment>
<evidence type="ECO:0000313" key="2">
    <source>
        <dbReference type="Proteomes" id="UP001239795"/>
    </source>
</evidence>
<reference evidence="1 2" key="1">
    <citation type="submission" date="2016-10" db="EMBL/GenBank/DDBJ databases">
        <title>The genome sequence of Colletotrichum fioriniae PJ7.</title>
        <authorList>
            <person name="Baroncelli R."/>
        </authorList>
    </citation>
    <scope>NUCLEOTIDE SEQUENCE [LARGE SCALE GENOMIC DNA]</scope>
    <source>
        <strain evidence="1">Col 31</strain>
    </source>
</reference>
<dbReference type="EMBL" id="MLGG01000090">
    <property type="protein sequence ID" value="KAK1445595.1"/>
    <property type="molecule type" value="Genomic_DNA"/>
</dbReference>
<dbReference type="Proteomes" id="UP001239795">
    <property type="component" value="Unassembled WGS sequence"/>
</dbReference>
<sequence>MANDGWQEIHCKLVKSPHGLSRYLNTFYGDGKFSVETRQNVYCIKAQGCQKRLDVVSTSHYSLVR</sequence>
<organism evidence="1 2">
    <name type="scientific">Colletotrichum melonis</name>
    <dbReference type="NCBI Taxonomy" id="1209925"/>
    <lineage>
        <taxon>Eukaryota</taxon>
        <taxon>Fungi</taxon>
        <taxon>Dikarya</taxon>
        <taxon>Ascomycota</taxon>
        <taxon>Pezizomycotina</taxon>
        <taxon>Sordariomycetes</taxon>
        <taxon>Hypocreomycetidae</taxon>
        <taxon>Glomerellales</taxon>
        <taxon>Glomerellaceae</taxon>
        <taxon>Colletotrichum</taxon>
        <taxon>Colletotrichum acutatum species complex</taxon>
    </lineage>
</organism>
<protein>
    <submittedName>
        <fullName evidence="1">Uncharacterized protein</fullName>
    </submittedName>
</protein>
<evidence type="ECO:0000313" key="1">
    <source>
        <dbReference type="EMBL" id="KAK1445595.1"/>
    </source>
</evidence>
<keyword evidence="2" id="KW-1185">Reference proteome</keyword>